<dbReference type="AlphaFoldDB" id="A0A0F9G6L7"/>
<accession>A0A0F9G6L7</accession>
<gene>
    <name evidence="1" type="ORF">LCGC14_1865600</name>
</gene>
<comment type="caution">
    <text evidence="1">The sequence shown here is derived from an EMBL/GenBank/DDBJ whole genome shotgun (WGS) entry which is preliminary data.</text>
</comment>
<sequence>MICRVCKHCGAMLPDDYEAVRRHTEWHARLVRVLALVTVSPTRAAEVLEQMGKLG</sequence>
<dbReference type="EMBL" id="LAZR01018950">
    <property type="protein sequence ID" value="KKL94343.1"/>
    <property type="molecule type" value="Genomic_DNA"/>
</dbReference>
<reference evidence="1" key="1">
    <citation type="journal article" date="2015" name="Nature">
        <title>Complex archaea that bridge the gap between prokaryotes and eukaryotes.</title>
        <authorList>
            <person name="Spang A."/>
            <person name="Saw J.H."/>
            <person name="Jorgensen S.L."/>
            <person name="Zaremba-Niedzwiedzka K."/>
            <person name="Martijn J."/>
            <person name="Lind A.E."/>
            <person name="van Eijk R."/>
            <person name="Schleper C."/>
            <person name="Guy L."/>
            <person name="Ettema T.J."/>
        </authorList>
    </citation>
    <scope>NUCLEOTIDE SEQUENCE</scope>
</reference>
<name>A0A0F9G6L7_9ZZZZ</name>
<proteinExistence type="predicted"/>
<evidence type="ECO:0000313" key="1">
    <source>
        <dbReference type="EMBL" id="KKL94343.1"/>
    </source>
</evidence>
<organism evidence="1">
    <name type="scientific">marine sediment metagenome</name>
    <dbReference type="NCBI Taxonomy" id="412755"/>
    <lineage>
        <taxon>unclassified sequences</taxon>
        <taxon>metagenomes</taxon>
        <taxon>ecological metagenomes</taxon>
    </lineage>
</organism>
<protein>
    <submittedName>
        <fullName evidence="1">Uncharacterized protein</fullName>
    </submittedName>
</protein>